<dbReference type="EMBL" id="JAUFPT010000100">
    <property type="protein sequence ID" value="MDN3574467.1"/>
    <property type="molecule type" value="Genomic_DNA"/>
</dbReference>
<dbReference type="PANTHER" id="PTHR43081">
    <property type="entry name" value="ADENYLATE CYCLASE, TERMINAL-DIFFERENTIATION SPECIFIC-RELATED"/>
    <property type="match status" value="1"/>
</dbReference>
<dbReference type="CDD" id="cd07302">
    <property type="entry name" value="CHD"/>
    <property type="match status" value="1"/>
</dbReference>
<gene>
    <name evidence="4" type="ORF">QWZ18_28135</name>
</gene>
<feature type="domain" description="Guanylate cyclase" evidence="3">
    <location>
        <begin position="7"/>
        <end position="123"/>
    </location>
</feature>
<accession>A0ABT8AXZ0</accession>
<dbReference type="Gene3D" id="3.30.70.1230">
    <property type="entry name" value="Nucleotide cyclase"/>
    <property type="match status" value="1"/>
</dbReference>
<evidence type="ECO:0000256" key="2">
    <source>
        <dbReference type="SAM" id="Phobius"/>
    </source>
</evidence>
<keyword evidence="2" id="KW-1133">Transmembrane helix</keyword>
<dbReference type="SUPFAM" id="SSF48452">
    <property type="entry name" value="TPR-like"/>
    <property type="match status" value="1"/>
</dbReference>
<dbReference type="Proteomes" id="UP001244297">
    <property type="component" value="Unassembled WGS sequence"/>
</dbReference>
<evidence type="ECO:0000313" key="4">
    <source>
        <dbReference type="EMBL" id="MDN3574467.1"/>
    </source>
</evidence>
<evidence type="ECO:0000259" key="3">
    <source>
        <dbReference type="PROSITE" id="PS50125"/>
    </source>
</evidence>
<dbReference type="RefSeq" id="WP_238291552.1">
    <property type="nucleotide sequence ID" value="NZ_BPQS01000040.1"/>
</dbReference>
<protein>
    <submittedName>
        <fullName evidence="4">Adenylate/guanylate cyclase domain-containing protein</fullName>
    </submittedName>
</protein>
<proteinExistence type="predicted"/>
<sequence length="668" mass="72466">MSRRLAAILVADIVGYSRLMGADEAGTIRRLKALRREVTDPAIQAARGRIVKAMGDGLLVEFPSPLRAVTCAVHIQRAMAAREPGLPEERRFRLRCGINVGDVVAQPDGDLFGDGVNVAARLEPLAEPGGVCVSRSVHDQVRDRLPYRFEDRGKLDLKNIARPVGVFALSAAAVQALVPPDDDTDDEDGDVDDRPGAGPGTARSGLAAAPPARTRPARRIAGAALLVAVAAAGAVGGLAWWLGAGQGPRADTTLAVQNGLPPKPLPPLSLVVLPFANLSQDPEQDFFADGLTEDLTTDLSHLVGSFVIARNTAFTYKGKAVDVKQVGRDLGVRYVLEGSVRRTDNHIVLNAQLISTETGAHVWADRFEGERSRLGQIQAEFVARLARSLDVQLSQAEGLRILRERASDPNAADLSMLGWAALNRPRSPANTSEARTRFEQSLKLDPNNPQAKIGLARAIAQAVNTKVSKDIAGDRRLATKLADEGLEASSQNPMAHYVKAEVLRATKEFEAGQREIATAIEYDPNMAIAHALAGIMKLWAGKAGETFDHVERAIRLSPRDPLLNAWEYYICHAHTHLAQWEDAIRWCDKSVARAPYFFAYLDLAAAHAWLGHKEDARKAIENVLRLMPGYNLQTMISADYSQDPTFLQEYRRIADGARMAGLPEGPTD</sequence>
<dbReference type="InterPro" id="IPR011990">
    <property type="entry name" value="TPR-like_helical_dom_sf"/>
</dbReference>
<keyword evidence="5" id="KW-1185">Reference proteome</keyword>
<dbReference type="InterPro" id="IPR029787">
    <property type="entry name" value="Nucleotide_cyclase"/>
</dbReference>
<dbReference type="SMART" id="SM00028">
    <property type="entry name" value="TPR"/>
    <property type="match status" value="4"/>
</dbReference>
<name>A0ABT8AXZ0_9HYPH</name>
<dbReference type="PANTHER" id="PTHR43081:SF19">
    <property type="entry name" value="PH-SENSITIVE ADENYLATE CYCLASE RV1264"/>
    <property type="match status" value="1"/>
</dbReference>
<evidence type="ECO:0000256" key="1">
    <source>
        <dbReference type="SAM" id="MobiDB-lite"/>
    </source>
</evidence>
<dbReference type="Pfam" id="PF00211">
    <property type="entry name" value="Guanylate_cyc"/>
    <property type="match status" value="1"/>
</dbReference>
<keyword evidence="2" id="KW-0812">Transmembrane</keyword>
<dbReference type="Gene3D" id="1.25.40.10">
    <property type="entry name" value="Tetratricopeptide repeat domain"/>
    <property type="match status" value="2"/>
</dbReference>
<feature type="region of interest" description="Disordered" evidence="1">
    <location>
        <begin position="179"/>
        <end position="213"/>
    </location>
</feature>
<feature type="transmembrane region" description="Helical" evidence="2">
    <location>
        <begin position="220"/>
        <end position="242"/>
    </location>
</feature>
<dbReference type="InterPro" id="IPR001054">
    <property type="entry name" value="A/G_cyclase"/>
</dbReference>
<feature type="compositionally biased region" description="Acidic residues" evidence="1">
    <location>
        <begin position="180"/>
        <end position="191"/>
    </location>
</feature>
<dbReference type="InterPro" id="IPR019734">
    <property type="entry name" value="TPR_rpt"/>
</dbReference>
<keyword evidence="2" id="KW-0472">Membrane</keyword>
<dbReference type="Gene3D" id="3.40.50.10070">
    <property type="entry name" value="TolB, N-terminal domain"/>
    <property type="match status" value="1"/>
</dbReference>
<dbReference type="SUPFAM" id="SSF55073">
    <property type="entry name" value="Nucleotide cyclase"/>
    <property type="match status" value="1"/>
</dbReference>
<dbReference type="InterPro" id="IPR050697">
    <property type="entry name" value="Adenylyl/Guanylyl_Cyclase_3/4"/>
</dbReference>
<evidence type="ECO:0000313" key="5">
    <source>
        <dbReference type="Proteomes" id="UP001244297"/>
    </source>
</evidence>
<reference evidence="5" key="1">
    <citation type="journal article" date="2019" name="Int. J. Syst. Evol. Microbiol.">
        <title>The Global Catalogue of Microorganisms (GCM) 10K type strain sequencing project: providing services to taxonomists for standard genome sequencing and annotation.</title>
        <authorList>
            <consortium name="The Broad Institute Genomics Platform"/>
            <consortium name="The Broad Institute Genome Sequencing Center for Infectious Disease"/>
            <person name="Wu L."/>
            <person name="Ma J."/>
        </authorList>
    </citation>
    <scope>NUCLEOTIDE SEQUENCE [LARGE SCALE GENOMIC DNA]</scope>
    <source>
        <strain evidence="5">CECT 7806</strain>
    </source>
</reference>
<dbReference type="SMART" id="SM00044">
    <property type="entry name" value="CYCc"/>
    <property type="match status" value="1"/>
</dbReference>
<comment type="caution">
    <text evidence="4">The sequence shown here is derived from an EMBL/GenBank/DDBJ whole genome shotgun (WGS) entry which is preliminary data.</text>
</comment>
<dbReference type="PROSITE" id="PS50125">
    <property type="entry name" value="GUANYLATE_CYCLASE_2"/>
    <property type="match status" value="1"/>
</dbReference>
<organism evidence="4 5">
    <name type="scientific">Methylobacterium longum</name>
    <dbReference type="NCBI Taxonomy" id="767694"/>
    <lineage>
        <taxon>Bacteria</taxon>
        <taxon>Pseudomonadati</taxon>
        <taxon>Pseudomonadota</taxon>
        <taxon>Alphaproteobacteria</taxon>
        <taxon>Hyphomicrobiales</taxon>
        <taxon>Methylobacteriaceae</taxon>
        <taxon>Methylobacterium</taxon>
    </lineage>
</organism>